<evidence type="ECO:0000313" key="3">
    <source>
        <dbReference type="Proteomes" id="UP000030765"/>
    </source>
</evidence>
<dbReference type="Proteomes" id="UP000030765">
    <property type="component" value="Unassembled WGS sequence"/>
</dbReference>
<reference evidence="1 3" key="1">
    <citation type="journal article" date="2014" name="BMC Genomics">
        <title>Genome sequence of Anopheles sinensis provides insight into genetics basis of mosquito competence for malaria parasites.</title>
        <authorList>
            <person name="Zhou D."/>
            <person name="Zhang D."/>
            <person name="Ding G."/>
            <person name="Shi L."/>
            <person name="Hou Q."/>
            <person name="Ye Y."/>
            <person name="Xu Y."/>
            <person name="Zhou H."/>
            <person name="Xiong C."/>
            <person name="Li S."/>
            <person name="Yu J."/>
            <person name="Hong S."/>
            <person name="Yu X."/>
            <person name="Zou P."/>
            <person name="Chen C."/>
            <person name="Chang X."/>
            <person name="Wang W."/>
            <person name="Lv Y."/>
            <person name="Sun Y."/>
            <person name="Ma L."/>
            <person name="Shen B."/>
            <person name="Zhu C."/>
        </authorList>
    </citation>
    <scope>NUCLEOTIDE SEQUENCE [LARGE SCALE GENOMIC DNA]</scope>
</reference>
<dbReference type="VEuPathDB" id="VectorBase:ASIC010581"/>
<name>A0A084VXY4_ANOSI</name>
<dbReference type="AlphaFoldDB" id="A0A084VXY4"/>
<evidence type="ECO:0000313" key="1">
    <source>
        <dbReference type="EMBL" id="KFB42828.1"/>
    </source>
</evidence>
<sequence>MIAWARKQIMGICNGRMCGLPVGGIFRHRALFAMLALPPQDYDIVPELRSSDGM</sequence>
<gene>
    <name evidence="1" type="ORF">ZHAS_00010581</name>
</gene>
<protein>
    <submittedName>
        <fullName evidence="1 2">Uncharacterized protein</fullName>
    </submittedName>
</protein>
<dbReference type="EMBL" id="KE525224">
    <property type="protein sequence ID" value="KFB42828.1"/>
    <property type="molecule type" value="Genomic_DNA"/>
</dbReference>
<proteinExistence type="predicted"/>
<reference evidence="2" key="2">
    <citation type="submission" date="2020-05" db="UniProtKB">
        <authorList>
            <consortium name="EnsemblMetazoa"/>
        </authorList>
    </citation>
    <scope>IDENTIFICATION</scope>
</reference>
<dbReference type="EnsemblMetazoa" id="ASIC010581-RA">
    <property type="protein sequence ID" value="ASIC010581-PA"/>
    <property type="gene ID" value="ASIC010581"/>
</dbReference>
<evidence type="ECO:0000313" key="2">
    <source>
        <dbReference type="EnsemblMetazoa" id="ASIC010581-PA"/>
    </source>
</evidence>
<accession>A0A084VXY4</accession>
<dbReference type="EMBL" id="ATLV01018214">
    <property type="status" value="NOT_ANNOTATED_CDS"/>
    <property type="molecule type" value="Genomic_DNA"/>
</dbReference>
<organism evidence="1">
    <name type="scientific">Anopheles sinensis</name>
    <name type="common">Mosquito</name>
    <dbReference type="NCBI Taxonomy" id="74873"/>
    <lineage>
        <taxon>Eukaryota</taxon>
        <taxon>Metazoa</taxon>
        <taxon>Ecdysozoa</taxon>
        <taxon>Arthropoda</taxon>
        <taxon>Hexapoda</taxon>
        <taxon>Insecta</taxon>
        <taxon>Pterygota</taxon>
        <taxon>Neoptera</taxon>
        <taxon>Endopterygota</taxon>
        <taxon>Diptera</taxon>
        <taxon>Nematocera</taxon>
        <taxon>Culicoidea</taxon>
        <taxon>Culicidae</taxon>
        <taxon>Anophelinae</taxon>
        <taxon>Anopheles</taxon>
    </lineage>
</organism>
<keyword evidence="3" id="KW-1185">Reference proteome</keyword>